<comment type="caution">
    <text evidence="1">The sequence shown here is derived from an EMBL/GenBank/DDBJ whole genome shotgun (WGS) entry which is preliminary data.</text>
</comment>
<gene>
    <name evidence="1" type="ORF">KGA66_28510</name>
</gene>
<sequence length="288" mass="30755">MRIDVTYTAGGTTAVPAFPAGNSSRFRKGATMSCSPHSRLRDVVGRAPAAARGGRPRVRPGRFPVFDAAEAAFTSLATQPDPLRVRTPLGPMSAHLVRPVLTDPATAPETVDAIWRTLLGRARGEGGAWLLLAAGCALPKLRSIAWHACRTRCADRDEVAQELLAAFTHALLHAEPVQDVDVLDELLRPARAAAHRVADQARHLARTRVPLTGPAAPPKPAGHPDLVLIELARTGVITAQEAELIGRHRLDGVSLRRIAAETGSYPMRLSRALRAAEGRVIAALTTDE</sequence>
<keyword evidence="2" id="KW-1185">Reference proteome</keyword>
<evidence type="ECO:0000313" key="2">
    <source>
        <dbReference type="Proteomes" id="UP000677913"/>
    </source>
</evidence>
<protein>
    <submittedName>
        <fullName evidence="1">Uncharacterized protein</fullName>
    </submittedName>
</protein>
<reference evidence="1" key="1">
    <citation type="submission" date="2021-04" db="EMBL/GenBank/DDBJ databases">
        <title>Genome based classification of Actinospica acidithermotolerans sp. nov., an actinobacterium isolated from an Indonesian hot spring.</title>
        <authorList>
            <person name="Kusuma A.B."/>
            <person name="Putra K.E."/>
            <person name="Nafisah S."/>
            <person name="Loh J."/>
            <person name="Nouioui I."/>
            <person name="Goodfellow M."/>
        </authorList>
    </citation>
    <scope>NUCLEOTIDE SEQUENCE</scope>
    <source>
        <strain evidence="1">DSM 45618</strain>
    </source>
</reference>
<accession>A0A8J7WUJ3</accession>
<evidence type="ECO:0000313" key="1">
    <source>
        <dbReference type="EMBL" id="MBS2967010.1"/>
    </source>
</evidence>
<dbReference type="Proteomes" id="UP000677913">
    <property type="component" value="Unassembled WGS sequence"/>
</dbReference>
<dbReference type="EMBL" id="JAGSXH010000257">
    <property type="protein sequence ID" value="MBS2967010.1"/>
    <property type="molecule type" value="Genomic_DNA"/>
</dbReference>
<proteinExistence type="predicted"/>
<name>A0A8J7WUJ3_9ACTN</name>
<organism evidence="1 2">
    <name type="scientific">Actinocrinis puniceicyclus</name>
    <dbReference type="NCBI Taxonomy" id="977794"/>
    <lineage>
        <taxon>Bacteria</taxon>
        <taxon>Bacillati</taxon>
        <taxon>Actinomycetota</taxon>
        <taxon>Actinomycetes</taxon>
        <taxon>Catenulisporales</taxon>
        <taxon>Actinospicaceae</taxon>
        <taxon>Actinocrinis</taxon>
    </lineage>
</organism>
<dbReference type="AlphaFoldDB" id="A0A8J7WUJ3"/>